<protein>
    <submittedName>
        <fullName evidence="2">Uncharacterized protein</fullName>
    </submittedName>
</protein>
<evidence type="ECO:0000313" key="3">
    <source>
        <dbReference type="Proteomes" id="UP000039021"/>
    </source>
</evidence>
<accession>A0A916LEY8</accession>
<organism evidence="2 3">
    <name type="scientific">Mycobacterium tuberculosis</name>
    <dbReference type="NCBI Taxonomy" id="1773"/>
    <lineage>
        <taxon>Bacteria</taxon>
        <taxon>Bacillati</taxon>
        <taxon>Actinomycetota</taxon>
        <taxon>Actinomycetes</taxon>
        <taxon>Mycobacteriales</taxon>
        <taxon>Mycobacteriaceae</taxon>
        <taxon>Mycobacterium</taxon>
        <taxon>Mycobacterium tuberculosis complex</taxon>
    </lineage>
</organism>
<name>A0A916LEY8_MYCTX</name>
<sequence>MVDAGWITSERTSPMLATWLCSFNAFTNALPASMPPANSKDSTAPVPLGASLLARSCQGEEGSPA</sequence>
<feature type="region of interest" description="Disordered" evidence="1">
    <location>
        <begin position="35"/>
        <end position="65"/>
    </location>
</feature>
<dbReference type="AlphaFoldDB" id="A0A916LEY8"/>
<gene>
    <name evidence="2" type="ORF">ERS007739_04524</name>
</gene>
<proteinExistence type="predicted"/>
<evidence type="ECO:0000313" key="2">
    <source>
        <dbReference type="EMBL" id="CPA32999.1"/>
    </source>
</evidence>
<comment type="caution">
    <text evidence="2">The sequence shown here is derived from an EMBL/GenBank/DDBJ whole genome shotgun (WGS) entry which is preliminary data.</text>
</comment>
<dbReference type="EMBL" id="CSBK01002871">
    <property type="protein sequence ID" value="CPA32999.1"/>
    <property type="molecule type" value="Genomic_DNA"/>
</dbReference>
<dbReference type="Proteomes" id="UP000039021">
    <property type="component" value="Unassembled WGS sequence"/>
</dbReference>
<evidence type="ECO:0000256" key="1">
    <source>
        <dbReference type="SAM" id="MobiDB-lite"/>
    </source>
</evidence>
<reference evidence="3" key="1">
    <citation type="submission" date="2015-03" db="EMBL/GenBank/DDBJ databases">
        <authorList>
            <consortium name="Pathogen Informatics"/>
        </authorList>
    </citation>
    <scope>NUCLEOTIDE SEQUENCE [LARGE SCALE GENOMIC DNA]</scope>
    <source>
        <strain evidence="3">N09902308</strain>
    </source>
</reference>